<comment type="caution">
    <text evidence="3">The sequence shown here is derived from an EMBL/GenBank/DDBJ whole genome shotgun (WGS) entry which is preliminary data.</text>
</comment>
<dbReference type="AlphaFoldDB" id="N2B8N6"/>
<accession>N2B8N6</accession>
<dbReference type="Pfam" id="PF13470">
    <property type="entry name" value="PIN_3"/>
    <property type="match status" value="1"/>
</dbReference>
<dbReference type="InterPro" id="IPR029060">
    <property type="entry name" value="PIN-like_dom_sf"/>
</dbReference>
<accession>A0A3R8JL83</accession>
<dbReference type="RefSeq" id="WP_004068770.1">
    <property type="nucleotide sequence ID" value="NZ_CASCYM010000114.1"/>
</dbReference>
<reference evidence="2 5" key="2">
    <citation type="submission" date="2019-07" db="EMBL/GenBank/DDBJ databases">
        <title>Draft genome sequences of 15 bacterial species constituting the stable defined intestinal microbiota of the GM15 gnotobiotic mouse model.</title>
        <authorList>
            <person name="Elie C."/>
            <person name="Mathieu A."/>
            <person name="Saliou A."/>
            <person name="Darnaud M."/>
            <person name="Leulier F."/>
            <person name="Tamellini A."/>
        </authorList>
    </citation>
    <scope>NUCLEOTIDE SEQUENCE [LARGE SCALE GENOMIC DNA]</scope>
    <source>
        <strain evidence="5">ASF 502</strain>
        <strain evidence="2">MD300</strain>
    </source>
</reference>
<dbReference type="EMBL" id="VIRB01000023">
    <property type="protein sequence ID" value="NDO67448.1"/>
    <property type="molecule type" value="Genomic_DNA"/>
</dbReference>
<dbReference type="HOGENOM" id="CLU_119411_1_0_9"/>
<protein>
    <submittedName>
        <fullName evidence="3">PIN domain-containing protein</fullName>
    </submittedName>
    <submittedName>
        <fullName evidence="2">Type II toxin-antitoxin system VapC family toxin</fullName>
    </submittedName>
</protein>
<dbReference type="EMBL" id="RHJS01000002">
    <property type="protein sequence ID" value="RRK31079.1"/>
    <property type="molecule type" value="Genomic_DNA"/>
</dbReference>
<keyword evidence="4" id="KW-1185">Reference proteome</keyword>
<evidence type="ECO:0000259" key="1">
    <source>
        <dbReference type="Pfam" id="PF13470"/>
    </source>
</evidence>
<sequence>MGKLRVYLDTSVISHLLQEDVPEKMADTRQLWEMFRNGKYDVYLSTVTLEELKGCSEPKQSKLFDYLGLIDYTLVQIDDNVADISHQIIEMGILTKKSYDDCQHIGAAIVSECDCIISWNFKHIVNIKTIRGVRAITNLKGHKPIEILNPSVLLESEE</sequence>
<gene>
    <name evidence="3" type="ORF">EBB54_06600</name>
    <name evidence="2" type="ORF">FMM80_01350</name>
</gene>
<dbReference type="SUPFAM" id="SSF88723">
    <property type="entry name" value="PIN domain-like"/>
    <property type="match status" value="1"/>
</dbReference>
<dbReference type="STRING" id="2044587.C824_00309"/>
<dbReference type="eggNOG" id="COG1848">
    <property type="taxonomic scope" value="Bacteria"/>
</dbReference>
<dbReference type="InterPro" id="IPR002716">
    <property type="entry name" value="PIN_dom"/>
</dbReference>
<evidence type="ECO:0000313" key="3">
    <source>
        <dbReference type="EMBL" id="RRK31079.1"/>
    </source>
</evidence>
<dbReference type="Proteomes" id="UP000474104">
    <property type="component" value="Unassembled WGS sequence"/>
</dbReference>
<dbReference type="Proteomes" id="UP000274920">
    <property type="component" value="Unassembled WGS sequence"/>
</dbReference>
<organism evidence="3 4">
    <name type="scientific">Schaedlerella arabinosiphila</name>
    <dbReference type="NCBI Taxonomy" id="2044587"/>
    <lineage>
        <taxon>Bacteria</taxon>
        <taxon>Bacillati</taxon>
        <taxon>Bacillota</taxon>
        <taxon>Clostridia</taxon>
        <taxon>Lachnospirales</taxon>
        <taxon>Lachnospiraceae</taxon>
        <taxon>Schaedlerella</taxon>
    </lineage>
</organism>
<evidence type="ECO:0000313" key="5">
    <source>
        <dbReference type="Proteomes" id="UP000474104"/>
    </source>
</evidence>
<name>N2B8N6_9FIRM</name>
<evidence type="ECO:0000313" key="4">
    <source>
        <dbReference type="Proteomes" id="UP000274920"/>
    </source>
</evidence>
<dbReference type="Gene3D" id="3.40.50.1010">
    <property type="entry name" value="5'-nuclease"/>
    <property type="match status" value="1"/>
</dbReference>
<proteinExistence type="predicted"/>
<reference evidence="3" key="1">
    <citation type="submission" date="2018-10" db="EMBL/GenBank/DDBJ databases">
        <title>Schaedlerella arabinophila gen. nov. sp. nov., isolated from the mouse intestinal tract and comparative analysis with the genome of the closely related altered Schaedler flora strain ASF502.</title>
        <authorList>
            <person name="Miyake S."/>
            <person name="Soh M."/>
            <person name="Seedorf H."/>
        </authorList>
    </citation>
    <scope>NUCLEOTIDE SEQUENCE [LARGE SCALE GENOMIC DNA]</scope>
    <source>
        <strain evidence="3">DSM 106076</strain>
    </source>
</reference>
<dbReference type="OrthoDB" id="9799824at2"/>
<feature type="domain" description="PIN" evidence="1">
    <location>
        <begin position="5"/>
        <end position="122"/>
    </location>
</feature>
<evidence type="ECO:0000313" key="2">
    <source>
        <dbReference type="EMBL" id="NDO67448.1"/>
    </source>
</evidence>